<dbReference type="Proteomes" id="UP000664382">
    <property type="component" value="Unassembled WGS sequence"/>
</dbReference>
<evidence type="ECO:0000256" key="1">
    <source>
        <dbReference type="SAM" id="SignalP"/>
    </source>
</evidence>
<dbReference type="AlphaFoldDB" id="A0A939SAR7"/>
<gene>
    <name evidence="2" type="ORF">J4H92_01770</name>
</gene>
<accession>A0A939SAR7</accession>
<dbReference type="Gene3D" id="2.60.40.2700">
    <property type="match status" value="1"/>
</dbReference>
<dbReference type="RefSeq" id="WP_208095309.1">
    <property type="nucleotide sequence ID" value="NZ_JAGDYM010000003.1"/>
</dbReference>
<keyword evidence="1" id="KW-0732">Signal</keyword>
<sequence length="645" mass="68270">MATALLLTASLGVAPAYAEEPAEQTGAQNAQALAPGTTFTRVLQQSATLKGQLYFIADDGARGLELWRSNGTAAGTALVQDLTPGSGSSFSASETVQIAATDAWLYVRANGKLYRTSGTSGLTLINTGGHAPSSLAAAGSTLFVHHSSGTVDTHRLYRVADASAQYQQVRAINRISGLTTAGSHAYFSASETGNDFELWRSDGSAAGTVRVADAIPGTAQGVDPHSITAVGNRVYFTGRTATSPLSQLWTSDGTATGTRMLTNFTNAPLTSAFINSSFQAVGNTLYFTATTAKHGHELYTAVGTKVSLVKDLTPGTASSRISHLTAFGSRLAFYLGDSEGRGKASQEKSLWVSNGTAKGTARFHSESQGSLLNGAVAQDLPIVVVNGRLHFMTRGDYSSGMFVHGKGYRLWRSQGTAASTFQVAARSSVRAPLFIGAAGSRILYIAPSSTAAGLKGTAQFYDTSTKPASIKRLKSPRIVGTVAVSSAFSRSVKAHPGRWSRGSVSYRWLKSGKESGTARSIALSPADAGKKLVLEVRVRSVGAPDVVFRTKAKRVLRTFSTLSSPSIIGTVKVGRTLTASKPNLTPRPSKIRYQWYANGKKIKRADKRSFVVKAAHRGKKISVRATATKKNYLAHTTRSKTKRVR</sequence>
<evidence type="ECO:0008006" key="4">
    <source>
        <dbReference type="Google" id="ProtNLM"/>
    </source>
</evidence>
<protein>
    <recommendedName>
        <fullName evidence="4">ELWxxDGT repeat-containing protein</fullName>
    </recommendedName>
</protein>
<feature type="signal peptide" evidence="1">
    <location>
        <begin position="1"/>
        <end position="18"/>
    </location>
</feature>
<name>A0A939SAR7_9MICO</name>
<reference evidence="2" key="1">
    <citation type="submission" date="2021-03" db="EMBL/GenBank/DDBJ databases">
        <title>Leucobacter chromiisoli sp. nov., isolated from chromium-containing soil of chemical plant.</title>
        <authorList>
            <person name="Xu Z."/>
        </authorList>
    </citation>
    <scope>NUCLEOTIDE SEQUENCE</scope>
    <source>
        <strain evidence="2">S27</strain>
    </source>
</reference>
<dbReference type="SUPFAM" id="SSF63825">
    <property type="entry name" value="YWTD domain"/>
    <property type="match status" value="1"/>
</dbReference>
<proteinExistence type="predicted"/>
<evidence type="ECO:0000313" key="3">
    <source>
        <dbReference type="Proteomes" id="UP000664382"/>
    </source>
</evidence>
<organism evidence="2 3">
    <name type="scientific">Leucobacter weissii</name>
    <dbReference type="NCBI Taxonomy" id="1983706"/>
    <lineage>
        <taxon>Bacteria</taxon>
        <taxon>Bacillati</taxon>
        <taxon>Actinomycetota</taxon>
        <taxon>Actinomycetes</taxon>
        <taxon>Micrococcales</taxon>
        <taxon>Microbacteriaceae</taxon>
        <taxon>Leucobacter</taxon>
    </lineage>
</organism>
<comment type="caution">
    <text evidence="2">The sequence shown here is derived from an EMBL/GenBank/DDBJ whole genome shotgun (WGS) entry which is preliminary data.</text>
</comment>
<evidence type="ECO:0000313" key="2">
    <source>
        <dbReference type="EMBL" id="MBO1900673.1"/>
    </source>
</evidence>
<feature type="chain" id="PRO_5036867126" description="ELWxxDGT repeat-containing protein" evidence="1">
    <location>
        <begin position="19"/>
        <end position="645"/>
    </location>
</feature>
<dbReference type="EMBL" id="JAGDYM010000003">
    <property type="protein sequence ID" value="MBO1900673.1"/>
    <property type="molecule type" value="Genomic_DNA"/>
</dbReference>
<keyword evidence="3" id="KW-1185">Reference proteome</keyword>